<comment type="caution">
    <text evidence="2">The sequence shown here is derived from an EMBL/GenBank/DDBJ whole genome shotgun (WGS) entry which is preliminary data.</text>
</comment>
<evidence type="ECO:0000313" key="2">
    <source>
        <dbReference type="EMBL" id="MBB4053543.1"/>
    </source>
</evidence>
<dbReference type="RefSeq" id="WP_183312330.1">
    <property type="nucleotide sequence ID" value="NZ_JACIEW010000009.1"/>
</dbReference>
<dbReference type="Proteomes" id="UP000547011">
    <property type="component" value="Unassembled WGS sequence"/>
</dbReference>
<proteinExistence type="predicted"/>
<evidence type="ECO:0000313" key="3">
    <source>
        <dbReference type="Proteomes" id="UP000547011"/>
    </source>
</evidence>
<reference evidence="2 3" key="1">
    <citation type="submission" date="2020-08" db="EMBL/GenBank/DDBJ databases">
        <title>Genomic Encyclopedia of Type Strains, Phase IV (KMG-IV): sequencing the most valuable type-strain genomes for metagenomic binning, comparative biology and taxonomic classification.</title>
        <authorList>
            <person name="Goeker M."/>
        </authorList>
    </citation>
    <scope>NUCLEOTIDE SEQUENCE [LARGE SCALE GENOMIC DNA]</scope>
    <source>
        <strain evidence="2 3">DSM 23447</strain>
    </source>
</reference>
<accession>A0A7W6IPS8</accession>
<name>A0A7W6IPS8_9HYPH</name>
<feature type="region of interest" description="Disordered" evidence="1">
    <location>
        <begin position="98"/>
        <end position="131"/>
    </location>
</feature>
<evidence type="ECO:0000256" key="1">
    <source>
        <dbReference type="SAM" id="MobiDB-lite"/>
    </source>
</evidence>
<dbReference type="AlphaFoldDB" id="A0A7W6IPS8"/>
<sequence length="363" mass="37991">MEIQKENQGFRRGLVRFVDFIRRLVVGRSAPVIEPTVVDPILADLDAMLAELLAEPSPAPVAAPAPELAPAPIAATITPSAEELAILAELEGLFADDATTPAGTKTSTNSSAENPAIAQGTPTSPAHGAGVCPVASLTPPYTPTKPTPIIPLWKRLRTSQPSPLSHLLGTPASPFKLPTVISSTTWSRSTPADKFAQAIRSSQTRNGAAITLNLSQAREEALRASRDPAGLLATYINRAMKVELGKVLPFAVQLEISPAGRLHAHGVVCLDQATMVELDALKRALATAGGKIKGHAGSRQVKVAELYDADGWTAYFSKTRSGTVTALGTDKVGMVSSSLRALAEQDWTVGLVPGLAKPSPACV</sequence>
<gene>
    <name evidence="2" type="ORF">GGR20_003205</name>
</gene>
<organism evidence="2 3">
    <name type="scientific">Devosia subaequoris</name>
    <dbReference type="NCBI Taxonomy" id="395930"/>
    <lineage>
        <taxon>Bacteria</taxon>
        <taxon>Pseudomonadati</taxon>
        <taxon>Pseudomonadota</taxon>
        <taxon>Alphaproteobacteria</taxon>
        <taxon>Hyphomicrobiales</taxon>
        <taxon>Devosiaceae</taxon>
        <taxon>Devosia</taxon>
    </lineage>
</organism>
<protein>
    <submittedName>
        <fullName evidence="2">Uncharacterized protein</fullName>
    </submittedName>
</protein>
<dbReference type="EMBL" id="JACIEW010000009">
    <property type="protein sequence ID" value="MBB4053543.1"/>
    <property type="molecule type" value="Genomic_DNA"/>
</dbReference>
<feature type="compositionally biased region" description="Polar residues" evidence="1">
    <location>
        <begin position="101"/>
        <end position="113"/>
    </location>
</feature>
<keyword evidence="3" id="KW-1185">Reference proteome</keyword>